<keyword evidence="3" id="KW-0067">ATP-binding</keyword>
<evidence type="ECO:0000259" key="2">
    <source>
        <dbReference type="PROSITE" id="PS51194"/>
    </source>
</evidence>
<dbReference type="PANTHER" id="PTHR47962:SF4">
    <property type="entry name" value="HELICASE"/>
    <property type="match status" value="1"/>
</dbReference>
<dbReference type="CDD" id="cd18032">
    <property type="entry name" value="DEXHc_RE_I_III_res"/>
    <property type="match status" value="1"/>
</dbReference>
<dbReference type="PROSITE" id="PS51192">
    <property type="entry name" value="HELICASE_ATP_BIND_1"/>
    <property type="match status" value="1"/>
</dbReference>
<keyword evidence="3" id="KW-0347">Helicase</keyword>
<dbReference type="InterPro" id="IPR006935">
    <property type="entry name" value="Helicase/UvrB_N"/>
</dbReference>
<evidence type="ECO:0000259" key="1">
    <source>
        <dbReference type="PROSITE" id="PS51192"/>
    </source>
</evidence>
<name>A0A432VWC6_9GAMM</name>
<protein>
    <submittedName>
        <fullName evidence="3">DEAD/DEAH box helicase</fullName>
    </submittedName>
</protein>
<dbReference type="Gene3D" id="3.40.50.300">
    <property type="entry name" value="P-loop containing nucleotide triphosphate hydrolases"/>
    <property type="match status" value="2"/>
</dbReference>
<evidence type="ECO:0000313" key="3">
    <source>
        <dbReference type="EMBL" id="RUO20887.1"/>
    </source>
</evidence>
<dbReference type="GO" id="GO:0003677">
    <property type="term" value="F:DNA binding"/>
    <property type="evidence" value="ECO:0007669"/>
    <property type="project" value="InterPro"/>
</dbReference>
<feature type="domain" description="Helicase C-terminal" evidence="2">
    <location>
        <begin position="433"/>
        <end position="584"/>
    </location>
</feature>
<dbReference type="Pfam" id="PF04851">
    <property type="entry name" value="ResIII"/>
    <property type="match status" value="1"/>
</dbReference>
<dbReference type="InterPro" id="IPR052511">
    <property type="entry name" value="ATP-dep_Helicase"/>
</dbReference>
<organism evidence="3 4">
    <name type="scientific">Aliidiomarina iranensis</name>
    <dbReference type="NCBI Taxonomy" id="1434071"/>
    <lineage>
        <taxon>Bacteria</taxon>
        <taxon>Pseudomonadati</taxon>
        <taxon>Pseudomonadota</taxon>
        <taxon>Gammaproteobacteria</taxon>
        <taxon>Alteromonadales</taxon>
        <taxon>Idiomarinaceae</taxon>
        <taxon>Aliidiomarina</taxon>
    </lineage>
</organism>
<dbReference type="EMBL" id="PIPJ01000004">
    <property type="protein sequence ID" value="RUO20887.1"/>
    <property type="molecule type" value="Genomic_DNA"/>
</dbReference>
<evidence type="ECO:0000313" key="4">
    <source>
        <dbReference type="Proteomes" id="UP000288395"/>
    </source>
</evidence>
<dbReference type="InterPro" id="IPR014001">
    <property type="entry name" value="Helicase_ATP-bd"/>
</dbReference>
<reference evidence="4" key="1">
    <citation type="journal article" date="2018" name="Front. Microbiol.">
        <title>Genome-Based Analysis Reveals the Taxonomy and Diversity of the Family Idiomarinaceae.</title>
        <authorList>
            <person name="Liu Y."/>
            <person name="Lai Q."/>
            <person name="Shao Z."/>
        </authorList>
    </citation>
    <scope>NUCLEOTIDE SEQUENCE [LARGE SCALE GENOMIC DNA]</scope>
    <source>
        <strain evidence="4">GBPy7</strain>
    </source>
</reference>
<dbReference type="Proteomes" id="UP000288395">
    <property type="component" value="Unassembled WGS sequence"/>
</dbReference>
<keyword evidence="3" id="KW-0378">Hydrolase</keyword>
<dbReference type="SMART" id="SM00490">
    <property type="entry name" value="HELICc"/>
    <property type="match status" value="1"/>
</dbReference>
<gene>
    <name evidence="3" type="ORF">CWE08_07230</name>
</gene>
<dbReference type="GO" id="GO:0004386">
    <property type="term" value="F:helicase activity"/>
    <property type="evidence" value="ECO:0007669"/>
    <property type="project" value="UniProtKB-KW"/>
</dbReference>
<dbReference type="AlphaFoldDB" id="A0A432VWC6"/>
<accession>A0A432VWC6</accession>
<feature type="domain" description="Helicase ATP-binding" evidence="1">
    <location>
        <begin position="231"/>
        <end position="381"/>
    </location>
</feature>
<sequence>MELAKGHLLTTGTANDPLLPKLVHAINHASAIDICVSFAQRSGVSLLLDALIDALNNGASLRIMTSDYLYITHPQALRLLFLLQQRGAEIKLFKCSERRAFHLKSYIFVRERDESGVSQIEAATAFVGSSNLSESALTSGMEWNLRFDLLRDSEESFAEFLHIRQSFEVLFTAANAHELTTEEIAAYTLKFDEVTRHNAPLMHALGVEDEPNSEPFSPNEAQIEALLALRESRSEGYQRGLVVMATGMGKTWLAAFDAEQIAAERVLFVAHREEILFQAQRTFSALFPHKSIGFYNSSDKNVEADFLFASIQSIGRLEHLKNFKREHFDYVVVDEFHHATARSYQKLLSYFLPEFLLGLTATPERTDHSDILSLCDNNLIFERSLIHGIEQNMLVPFHYYGIYDEFVDYQEIPWRSGKFDPVALENAFATNKRAKHIFNHWVNHQQSRTLGFCISKKHADFMAEFFVGQGIKAVAVYSGSEVRRNEALKCLANGEIEIVFSVDLFNEGTDIPEVDTVLMARPTESKILFLQQLGRGLRLSPTTGKTHVVVLDFIGNHKSFLLKPTSLLGTEGLQETLAAVKEPTVDLPAGCYLNFDVEVLDFWRDLAKAITPTFSDHYELLKLELGYPPTAAQFYHSGYYHKTKIRQQFGSWLGMIAKLEGSEALENLNQRYGEFLRLGVEQTSMTKSFKIILLQAFVELDGFAAKAGEMCGVGLADLAARSWEILHRYPRVMSQDVSSSEQHLKGNSVEWLRYWRKNPIAAYTSKNKNQNDAWFKIQSNRFVPNFSVSSSERELFEAAVLELCELRMAEYVARSAQ</sequence>
<keyword evidence="3" id="KW-0547">Nucleotide-binding</keyword>
<dbReference type="Pfam" id="PF00271">
    <property type="entry name" value="Helicase_C"/>
    <property type="match status" value="1"/>
</dbReference>
<dbReference type="OrthoDB" id="9804086at2"/>
<dbReference type="InterPro" id="IPR025202">
    <property type="entry name" value="PLD-like_dom"/>
</dbReference>
<dbReference type="PANTHER" id="PTHR47962">
    <property type="entry name" value="ATP-DEPENDENT HELICASE LHR-RELATED-RELATED"/>
    <property type="match status" value="1"/>
</dbReference>
<comment type="caution">
    <text evidence="3">The sequence shown here is derived from an EMBL/GenBank/DDBJ whole genome shotgun (WGS) entry which is preliminary data.</text>
</comment>
<dbReference type="PROSITE" id="PS51194">
    <property type="entry name" value="HELICASE_CTER"/>
    <property type="match status" value="1"/>
</dbReference>
<dbReference type="RefSeq" id="WP_126767128.1">
    <property type="nucleotide sequence ID" value="NZ_PIPJ01000004.1"/>
</dbReference>
<dbReference type="InterPro" id="IPR027417">
    <property type="entry name" value="P-loop_NTPase"/>
</dbReference>
<dbReference type="CDD" id="cd18799">
    <property type="entry name" value="SF2_C_EcoAI-like"/>
    <property type="match status" value="1"/>
</dbReference>
<dbReference type="Pfam" id="PF13091">
    <property type="entry name" value="PLDc_2"/>
    <property type="match status" value="1"/>
</dbReference>
<dbReference type="InterPro" id="IPR001650">
    <property type="entry name" value="Helicase_C-like"/>
</dbReference>
<proteinExistence type="predicted"/>
<dbReference type="GO" id="GO:0005524">
    <property type="term" value="F:ATP binding"/>
    <property type="evidence" value="ECO:0007669"/>
    <property type="project" value="InterPro"/>
</dbReference>
<dbReference type="SUPFAM" id="SSF52540">
    <property type="entry name" value="P-loop containing nucleoside triphosphate hydrolases"/>
    <property type="match status" value="1"/>
</dbReference>
<dbReference type="Gene3D" id="3.30.870.10">
    <property type="entry name" value="Endonuclease Chain A"/>
    <property type="match status" value="1"/>
</dbReference>
<dbReference type="SMART" id="SM00487">
    <property type="entry name" value="DEXDc"/>
    <property type="match status" value="1"/>
</dbReference>
<keyword evidence="4" id="KW-1185">Reference proteome</keyword>
<dbReference type="SUPFAM" id="SSF56024">
    <property type="entry name" value="Phospholipase D/nuclease"/>
    <property type="match status" value="1"/>
</dbReference>
<dbReference type="GO" id="GO:0016887">
    <property type="term" value="F:ATP hydrolysis activity"/>
    <property type="evidence" value="ECO:0007669"/>
    <property type="project" value="TreeGrafter"/>
</dbReference>